<reference evidence="2 3" key="1">
    <citation type="submission" date="2019-10" db="EMBL/GenBank/DDBJ databases">
        <title>Streptomyces sp. nov., a novel actinobacterium isolated from alkaline environment.</title>
        <authorList>
            <person name="Golinska P."/>
        </authorList>
    </citation>
    <scope>NUCLEOTIDE SEQUENCE [LARGE SCALE GENOMIC DNA]</scope>
    <source>
        <strain evidence="2 3">OF1</strain>
    </source>
</reference>
<sequence>MFDKSKRALVAVTIAASAAVAPIALATPANAAAMDCISWLQRHGYKVGDISKAACKEAEKSKSGIKKCNNMLTRIGVTKKRAADACDYGYYETLFGESWGTLGR</sequence>
<evidence type="ECO:0000313" key="3">
    <source>
        <dbReference type="Proteomes" id="UP000320857"/>
    </source>
</evidence>
<keyword evidence="1" id="KW-0732">Signal</keyword>
<gene>
    <name evidence="2" type="ORF">FNX44_026665</name>
</gene>
<evidence type="ECO:0000256" key="1">
    <source>
        <dbReference type="SAM" id="SignalP"/>
    </source>
</evidence>
<dbReference type="RefSeq" id="WP_153507766.1">
    <property type="nucleotide sequence ID" value="NZ_VJYK02000533.1"/>
</dbReference>
<accession>A0A5P0YYJ2</accession>
<keyword evidence="3" id="KW-1185">Reference proteome</keyword>
<feature type="signal peptide" evidence="1">
    <location>
        <begin position="1"/>
        <end position="31"/>
    </location>
</feature>
<dbReference type="AlphaFoldDB" id="A0A5P0YYJ2"/>
<comment type="caution">
    <text evidence="2">The sequence shown here is derived from an EMBL/GenBank/DDBJ whole genome shotgun (WGS) entry which is preliminary data.</text>
</comment>
<feature type="chain" id="PRO_5024992481" evidence="1">
    <location>
        <begin position="32"/>
        <end position="104"/>
    </location>
</feature>
<organism evidence="2 3">
    <name type="scientific">Streptomyces alkaliterrae</name>
    <dbReference type="NCBI Taxonomy" id="2213162"/>
    <lineage>
        <taxon>Bacteria</taxon>
        <taxon>Bacillati</taxon>
        <taxon>Actinomycetota</taxon>
        <taxon>Actinomycetes</taxon>
        <taxon>Kitasatosporales</taxon>
        <taxon>Streptomycetaceae</taxon>
        <taxon>Streptomyces</taxon>
    </lineage>
</organism>
<proteinExistence type="predicted"/>
<dbReference type="EMBL" id="VJYK02000533">
    <property type="protein sequence ID" value="MQS05351.1"/>
    <property type="molecule type" value="Genomic_DNA"/>
</dbReference>
<protein>
    <submittedName>
        <fullName evidence="2">Uncharacterized protein</fullName>
    </submittedName>
</protein>
<evidence type="ECO:0000313" key="2">
    <source>
        <dbReference type="EMBL" id="MQS05351.1"/>
    </source>
</evidence>
<dbReference type="Proteomes" id="UP000320857">
    <property type="component" value="Unassembled WGS sequence"/>
</dbReference>
<name>A0A5P0YYJ2_9ACTN</name>